<accession>A0A0P0RBW2</accession>
<dbReference type="Proteomes" id="UP000019146">
    <property type="component" value="Chromosome 1"/>
</dbReference>
<evidence type="ECO:0000259" key="1">
    <source>
        <dbReference type="PROSITE" id="PS51332"/>
    </source>
</evidence>
<dbReference type="GO" id="GO:0046872">
    <property type="term" value="F:metal ion binding"/>
    <property type="evidence" value="ECO:0007669"/>
    <property type="project" value="InterPro"/>
</dbReference>
<dbReference type="GO" id="GO:0031419">
    <property type="term" value="F:cobalamin binding"/>
    <property type="evidence" value="ECO:0007669"/>
    <property type="project" value="InterPro"/>
</dbReference>
<evidence type="ECO:0000313" key="2">
    <source>
        <dbReference type="EMBL" id="ALL65835.1"/>
    </source>
</evidence>
<dbReference type="Pfam" id="PF02310">
    <property type="entry name" value="B12-binding"/>
    <property type="match status" value="1"/>
</dbReference>
<dbReference type="EMBL" id="CP012746">
    <property type="protein sequence ID" value="ALL65835.1"/>
    <property type="molecule type" value="Genomic_DNA"/>
</dbReference>
<gene>
    <name evidence="2" type="ORF">K788_0005651</name>
</gene>
<dbReference type="GeneID" id="69969852"/>
<sequence>MQEVSRSDIEPSRGTIVLGVTASDAHVVGNHLIAMYLRRQRFHVVNLGACTPTEEFMRAASQADNLVAVLIGSLNGHALEDLADLPRLREEYGVTAPIIVGGNLSVGAIKSDDTIARLHALGADGILSHPRQILDAIGSLDAPPPVGSTRATLHSTALITQEA</sequence>
<dbReference type="AlphaFoldDB" id="A0A0P0RBW2"/>
<dbReference type="InterPro" id="IPR036724">
    <property type="entry name" value="Cobalamin-bd_sf"/>
</dbReference>
<dbReference type="KEGG" id="bcai:K788_0005651"/>
<organism evidence="2 3">
    <name type="scientific">Paraburkholderia caribensis MBA4</name>
    <dbReference type="NCBI Taxonomy" id="1323664"/>
    <lineage>
        <taxon>Bacteria</taxon>
        <taxon>Pseudomonadati</taxon>
        <taxon>Pseudomonadota</taxon>
        <taxon>Betaproteobacteria</taxon>
        <taxon>Burkholderiales</taxon>
        <taxon>Burkholderiaceae</taxon>
        <taxon>Paraburkholderia</taxon>
    </lineage>
</organism>
<feature type="domain" description="B12-binding" evidence="1">
    <location>
        <begin position="13"/>
        <end position="147"/>
    </location>
</feature>
<dbReference type="Gene3D" id="3.40.50.280">
    <property type="entry name" value="Cobalamin-binding domain"/>
    <property type="match status" value="1"/>
</dbReference>
<dbReference type="RefSeq" id="WP_051453780.1">
    <property type="nucleotide sequence ID" value="NZ_CP012746.1"/>
</dbReference>
<dbReference type="PROSITE" id="PS51332">
    <property type="entry name" value="B12_BINDING"/>
    <property type="match status" value="1"/>
</dbReference>
<dbReference type="EC" id="5.4.99.1" evidence="2"/>
<reference evidence="2 3" key="1">
    <citation type="journal article" date="2014" name="Genome Announc.">
        <title>Draft Genome Sequence of the Haloacid-Degrading Burkholderia caribensis Strain MBA4.</title>
        <authorList>
            <person name="Pan Y."/>
            <person name="Kong K.F."/>
            <person name="Tsang J.S."/>
        </authorList>
    </citation>
    <scope>NUCLEOTIDE SEQUENCE [LARGE SCALE GENOMIC DNA]</scope>
    <source>
        <strain evidence="2 3">MBA4</strain>
    </source>
</reference>
<dbReference type="InterPro" id="IPR006158">
    <property type="entry name" value="Cobalamin-bd"/>
</dbReference>
<keyword evidence="2" id="KW-0413">Isomerase</keyword>
<dbReference type="GO" id="GO:0050097">
    <property type="term" value="F:methylaspartate mutase activity"/>
    <property type="evidence" value="ECO:0007669"/>
    <property type="project" value="UniProtKB-EC"/>
</dbReference>
<protein>
    <submittedName>
        <fullName evidence="2">Methylaspartate mutase, S subunit</fullName>
        <ecNumber evidence="2">5.4.99.1</ecNumber>
    </submittedName>
</protein>
<evidence type="ECO:0000313" key="3">
    <source>
        <dbReference type="Proteomes" id="UP000019146"/>
    </source>
</evidence>
<proteinExistence type="predicted"/>
<name>A0A0P0RBW2_9BURK</name>
<dbReference type="SUPFAM" id="SSF52242">
    <property type="entry name" value="Cobalamin (vitamin B12)-binding domain"/>
    <property type="match status" value="1"/>
</dbReference>